<protein>
    <recommendedName>
        <fullName evidence="6">Signaling pathway modulator ZraP</fullName>
    </recommendedName>
    <alternativeName>
        <fullName evidence="7">Zinc resistance-associated protein</fullName>
    </alternativeName>
</protein>
<accession>A0ABY9H769</accession>
<keyword evidence="11" id="KW-1185">Reference proteome</keyword>
<feature type="compositionally biased region" description="Gly residues" evidence="8">
    <location>
        <begin position="36"/>
        <end position="49"/>
    </location>
</feature>
<dbReference type="Pfam" id="PF13801">
    <property type="entry name" value="Metal_resist"/>
    <property type="match status" value="1"/>
</dbReference>
<dbReference type="InterPro" id="IPR012899">
    <property type="entry name" value="LTXXQ"/>
</dbReference>
<evidence type="ECO:0000256" key="4">
    <source>
        <dbReference type="ARBA" id="ARBA00022764"/>
    </source>
</evidence>
<evidence type="ECO:0000313" key="10">
    <source>
        <dbReference type="EMBL" id="WLI74341.1"/>
    </source>
</evidence>
<feature type="chain" id="PRO_5046173475" description="Signaling pathway modulator ZraP" evidence="9">
    <location>
        <begin position="27"/>
        <end position="200"/>
    </location>
</feature>
<dbReference type="InterPro" id="IPR025961">
    <property type="entry name" value="Metal_resist"/>
</dbReference>
<comment type="subcellular location">
    <subcellularLocation>
        <location evidence="1">Periplasm</location>
    </subcellularLocation>
</comment>
<feature type="signal peptide" evidence="9">
    <location>
        <begin position="1"/>
        <end position="26"/>
    </location>
</feature>
<dbReference type="Gene3D" id="1.20.120.1490">
    <property type="match status" value="1"/>
</dbReference>
<reference evidence="10 11" key="1">
    <citation type="submission" date="2023-08" db="EMBL/GenBank/DDBJ databases">
        <title>Transcriptome Analysis of Halomonas alkalicola CICC 11012s to Identify the Genes Involved in Alkaline Tolerances.</title>
        <authorList>
            <person name="Zhai L."/>
        </authorList>
    </citation>
    <scope>NUCLEOTIDE SEQUENCE [LARGE SCALE GENOMIC DNA]</scope>
    <source>
        <strain evidence="10 11">CICC 11012s</strain>
    </source>
</reference>
<dbReference type="RefSeq" id="WP_305502575.1">
    <property type="nucleotide sequence ID" value="NZ_CP131913.1"/>
</dbReference>
<dbReference type="PANTHER" id="PTHR38102">
    <property type="entry name" value="PERIPLASMIC CHAPERONE SPY"/>
    <property type="match status" value="1"/>
</dbReference>
<proteinExistence type="inferred from homology"/>
<dbReference type="EMBL" id="CP131913">
    <property type="protein sequence ID" value="WLI74341.1"/>
    <property type="molecule type" value="Genomic_DNA"/>
</dbReference>
<keyword evidence="4" id="KW-0574">Periplasm</keyword>
<evidence type="ECO:0000256" key="2">
    <source>
        <dbReference type="ARBA" id="ARBA00008441"/>
    </source>
</evidence>
<evidence type="ECO:0000256" key="1">
    <source>
        <dbReference type="ARBA" id="ARBA00004418"/>
    </source>
</evidence>
<evidence type="ECO:0000256" key="5">
    <source>
        <dbReference type="ARBA" id="ARBA00044945"/>
    </source>
</evidence>
<evidence type="ECO:0000256" key="7">
    <source>
        <dbReference type="ARBA" id="ARBA00045001"/>
    </source>
</evidence>
<dbReference type="Proteomes" id="UP001235344">
    <property type="component" value="Chromosome"/>
</dbReference>
<keyword evidence="3 9" id="KW-0732">Signal</keyword>
<feature type="region of interest" description="Disordered" evidence="8">
    <location>
        <begin position="23"/>
        <end position="49"/>
    </location>
</feature>
<evidence type="ECO:0000256" key="8">
    <source>
        <dbReference type="SAM" id="MobiDB-lite"/>
    </source>
</evidence>
<evidence type="ECO:0000313" key="11">
    <source>
        <dbReference type="Proteomes" id="UP001235344"/>
    </source>
</evidence>
<evidence type="ECO:0000256" key="6">
    <source>
        <dbReference type="ARBA" id="ARBA00044983"/>
    </source>
</evidence>
<feature type="region of interest" description="Disordered" evidence="8">
    <location>
        <begin position="177"/>
        <end position="200"/>
    </location>
</feature>
<sequence length="200" mass="21308">MNIRKQTLALGLALAIGASGTGTALAQGMPDSRPGQGSGMMGGMMGGGGQGGMGPGMMGGMMGGGGQGGMGPGMMGGMMGGGMMPCPMMGEGMGMMSMLDSDQRSQMRELMQEHRPAQFERKGRLMNLRDDLMAEMHGERPDPEQVQELHGRMAELHGEMMAEMVRMRNAMHDLMTDEQREQLRQAAPADVDPEDHDAHH</sequence>
<evidence type="ECO:0000256" key="3">
    <source>
        <dbReference type="ARBA" id="ARBA00022729"/>
    </source>
</evidence>
<feature type="compositionally biased region" description="Acidic residues" evidence="8">
    <location>
        <begin position="191"/>
        <end position="200"/>
    </location>
</feature>
<dbReference type="CDD" id="cd09916">
    <property type="entry name" value="CpxP_like"/>
    <property type="match status" value="1"/>
</dbReference>
<comment type="similarity">
    <text evidence="2">Belongs to the CpxP/Spy family.</text>
</comment>
<organism evidence="10 11">
    <name type="scientific">Halomonas alkalicola</name>
    <dbReference type="NCBI Taxonomy" id="1930622"/>
    <lineage>
        <taxon>Bacteria</taxon>
        <taxon>Pseudomonadati</taxon>
        <taxon>Pseudomonadota</taxon>
        <taxon>Gammaproteobacteria</taxon>
        <taxon>Oceanospirillales</taxon>
        <taxon>Halomonadaceae</taxon>
        <taxon>Halomonas</taxon>
    </lineage>
</organism>
<dbReference type="InterPro" id="IPR052211">
    <property type="entry name" value="Cpx_auxiliary_protein"/>
</dbReference>
<name>A0ABY9H769_9GAMM</name>
<comment type="similarity">
    <text evidence="5">Belongs to the ZraP family.</text>
</comment>
<dbReference type="PANTHER" id="PTHR38102:SF1">
    <property type="entry name" value="PERIPLASMIC CHAPERONE SPY"/>
    <property type="match status" value="1"/>
</dbReference>
<evidence type="ECO:0000256" key="9">
    <source>
        <dbReference type="SAM" id="SignalP"/>
    </source>
</evidence>
<gene>
    <name evidence="10" type="ORF">B6N23_05365</name>
</gene>